<dbReference type="GO" id="GO:0016740">
    <property type="term" value="F:transferase activity"/>
    <property type="evidence" value="ECO:0007669"/>
    <property type="project" value="UniProtKB-KW"/>
</dbReference>
<dbReference type="SUPFAM" id="SSF47616">
    <property type="entry name" value="GST C-terminal domain-like"/>
    <property type="match status" value="1"/>
</dbReference>
<evidence type="ECO:0000259" key="1">
    <source>
        <dbReference type="PROSITE" id="PS50404"/>
    </source>
</evidence>
<dbReference type="OrthoDB" id="9795329at2"/>
<evidence type="ECO:0000313" key="3">
    <source>
        <dbReference type="Proteomes" id="UP000319255"/>
    </source>
</evidence>
<name>A0A501WVB7_9RHOB</name>
<dbReference type="PANTHER" id="PTHR43968">
    <property type="match status" value="1"/>
</dbReference>
<dbReference type="InterPro" id="IPR050983">
    <property type="entry name" value="GST_Omega/HSP26"/>
</dbReference>
<dbReference type="Pfam" id="PF13410">
    <property type="entry name" value="GST_C_2"/>
    <property type="match status" value="1"/>
</dbReference>
<proteinExistence type="predicted"/>
<dbReference type="Gene3D" id="1.20.1050.10">
    <property type="match status" value="1"/>
</dbReference>
<dbReference type="InterPro" id="IPR004045">
    <property type="entry name" value="Glutathione_S-Trfase_N"/>
</dbReference>
<feature type="domain" description="GST N-terminal" evidence="1">
    <location>
        <begin position="1"/>
        <end position="82"/>
    </location>
</feature>
<dbReference type="CDD" id="cd03205">
    <property type="entry name" value="GST_C_6"/>
    <property type="match status" value="1"/>
</dbReference>
<protein>
    <submittedName>
        <fullName evidence="2">Glutathione S-transferase</fullName>
    </submittedName>
</protein>
<organism evidence="2 3">
    <name type="scientific">Amaricoccus solimangrovi</name>
    <dbReference type="NCBI Taxonomy" id="2589815"/>
    <lineage>
        <taxon>Bacteria</taxon>
        <taxon>Pseudomonadati</taxon>
        <taxon>Pseudomonadota</taxon>
        <taxon>Alphaproteobacteria</taxon>
        <taxon>Rhodobacterales</taxon>
        <taxon>Paracoccaceae</taxon>
        <taxon>Amaricoccus</taxon>
    </lineage>
</organism>
<dbReference type="CDD" id="cd03049">
    <property type="entry name" value="GST_N_3"/>
    <property type="match status" value="1"/>
</dbReference>
<evidence type="ECO:0000313" key="2">
    <source>
        <dbReference type="EMBL" id="TPE52692.1"/>
    </source>
</evidence>
<dbReference type="GO" id="GO:0005737">
    <property type="term" value="C:cytoplasm"/>
    <property type="evidence" value="ECO:0007669"/>
    <property type="project" value="TreeGrafter"/>
</dbReference>
<dbReference type="Proteomes" id="UP000319255">
    <property type="component" value="Unassembled WGS sequence"/>
</dbReference>
<dbReference type="AlphaFoldDB" id="A0A501WVB7"/>
<dbReference type="SUPFAM" id="SSF52833">
    <property type="entry name" value="Thioredoxin-like"/>
    <property type="match status" value="1"/>
</dbReference>
<dbReference type="PROSITE" id="PS50404">
    <property type="entry name" value="GST_NTER"/>
    <property type="match status" value="1"/>
</dbReference>
<dbReference type="EMBL" id="VFRP01000003">
    <property type="protein sequence ID" value="TPE52692.1"/>
    <property type="molecule type" value="Genomic_DNA"/>
</dbReference>
<sequence>MRLYHSPTSPFARKVMVVLRETGLIGQVELVPAGGTPVAPGTIPLERNPLGKIPVLERPEGPALYDSRVICRYLAEMAGGGLYPQARIWETLTLEATADGIMEAAVLTRYESVLRSEESRSAAWTEAQRGKITRALEALDARWMAHLAGPLDCGQIAVGCALGYLDFRLADLGWRERWPALATWASRFAERPSMRETAPAD</sequence>
<accession>A0A501WVB7</accession>
<keyword evidence="2" id="KW-0808">Transferase</keyword>
<reference evidence="2 3" key="1">
    <citation type="submission" date="2019-06" db="EMBL/GenBank/DDBJ databases">
        <title>A novel bacterium of genus Amaricoccus, isolated from marine sediment.</title>
        <authorList>
            <person name="Huang H."/>
            <person name="Mo K."/>
            <person name="Hu Y."/>
        </authorList>
    </citation>
    <scope>NUCLEOTIDE SEQUENCE [LARGE SCALE GENOMIC DNA]</scope>
    <source>
        <strain evidence="2 3">HB172011</strain>
    </source>
</reference>
<comment type="caution">
    <text evidence="2">The sequence shown here is derived from an EMBL/GenBank/DDBJ whole genome shotgun (WGS) entry which is preliminary data.</text>
</comment>
<keyword evidence="3" id="KW-1185">Reference proteome</keyword>
<dbReference type="InterPro" id="IPR036282">
    <property type="entry name" value="Glutathione-S-Trfase_C_sf"/>
</dbReference>
<dbReference type="Pfam" id="PF13409">
    <property type="entry name" value="GST_N_2"/>
    <property type="match status" value="1"/>
</dbReference>
<dbReference type="InterPro" id="IPR036249">
    <property type="entry name" value="Thioredoxin-like_sf"/>
</dbReference>
<gene>
    <name evidence="2" type="ORF">FJM51_05835</name>
</gene>
<dbReference type="Gene3D" id="3.40.30.10">
    <property type="entry name" value="Glutaredoxin"/>
    <property type="match status" value="1"/>
</dbReference>
<dbReference type="PANTHER" id="PTHR43968:SF6">
    <property type="entry name" value="GLUTATHIONE S-TRANSFERASE OMEGA"/>
    <property type="match status" value="1"/>
</dbReference>
<dbReference type="RefSeq" id="WP_140453174.1">
    <property type="nucleotide sequence ID" value="NZ_VFRP01000003.1"/>
</dbReference>